<keyword evidence="5 10" id="KW-0819">tRNA processing</keyword>
<protein>
    <recommendedName>
        <fullName evidence="9 10">tRNA (guanine(26)-N(2))-dimethyltransferase</fullName>
        <ecNumber evidence="7 10">2.1.1.216</ecNumber>
    </recommendedName>
</protein>
<dbReference type="Gene3D" id="3.40.50.150">
    <property type="entry name" value="Vaccinia Virus protein VP39"/>
    <property type="match status" value="1"/>
</dbReference>
<dbReference type="GO" id="GO:0002940">
    <property type="term" value="P:tRNA N2-guanine methylation"/>
    <property type="evidence" value="ECO:0007669"/>
    <property type="project" value="TreeGrafter"/>
</dbReference>
<dbReference type="GO" id="GO:0005634">
    <property type="term" value="C:nucleus"/>
    <property type="evidence" value="ECO:0007669"/>
    <property type="project" value="TreeGrafter"/>
</dbReference>
<keyword evidence="3 10" id="KW-0808">Transferase</keyword>
<evidence type="ECO:0000256" key="7">
    <source>
        <dbReference type="ARBA" id="ARBA00039099"/>
    </source>
</evidence>
<proteinExistence type="inferred from homology"/>
<evidence type="ECO:0000256" key="10">
    <source>
        <dbReference type="PROSITE-ProRule" id="PRU00958"/>
    </source>
</evidence>
<comment type="catalytic activity">
    <reaction evidence="8 10">
        <text>guanosine(26) in tRNA + 2 S-adenosyl-L-methionine = N(2)-dimethylguanosine(26) in tRNA + 2 S-adenosyl-L-homocysteine + 2 H(+)</text>
        <dbReference type="Rhea" id="RHEA:43140"/>
        <dbReference type="Rhea" id="RHEA-COMP:10359"/>
        <dbReference type="Rhea" id="RHEA-COMP:10360"/>
        <dbReference type="ChEBI" id="CHEBI:15378"/>
        <dbReference type="ChEBI" id="CHEBI:57856"/>
        <dbReference type="ChEBI" id="CHEBI:59789"/>
        <dbReference type="ChEBI" id="CHEBI:74269"/>
        <dbReference type="ChEBI" id="CHEBI:74513"/>
        <dbReference type="EC" id="2.1.1.216"/>
    </reaction>
</comment>
<dbReference type="InterPro" id="IPR002905">
    <property type="entry name" value="Trm1"/>
</dbReference>
<dbReference type="GO" id="GO:0000049">
    <property type="term" value="F:tRNA binding"/>
    <property type="evidence" value="ECO:0007669"/>
    <property type="project" value="UniProtKB-UniRule"/>
</dbReference>
<dbReference type="GO" id="GO:0160104">
    <property type="term" value="F:tRNA (guanine(26)-N2)-dimethyltransferase activity"/>
    <property type="evidence" value="ECO:0007669"/>
    <property type="project" value="UniProtKB-UniRule"/>
</dbReference>
<evidence type="ECO:0000256" key="9">
    <source>
        <dbReference type="ARBA" id="ARBA00074266"/>
    </source>
</evidence>
<name>A0A914X2W1_9BILA</name>
<keyword evidence="11" id="KW-1185">Reference proteome</keyword>
<dbReference type="Gene3D" id="3.30.56.70">
    <property type="entry name" value="N2,N2-dimethylguanosine tRNA methyltransferase, C-terminal domain"/>
    <property type="match status" value="1"/>
</dbReference>
<evidence type="ECO:0000256" key="2">
    <source>
        <dbReference type="ARBA" id="ARBA00022603"/>
    </source>
</evidence>
<dbReference type="PANTHER" id="PTHR10631:SF3">
    <property type="entry name" value="TRNA (GUANINE(26)-N(2))-DIMETHYLTRANSFERASE"/>
    <property type="match status" value="1"/>
</dbReference>
<evidence type="ECO:0000256" key="8">
    <source>
        <dbReference type="ARBA" id="ARBA00051897"/>
    </source>
</evidence>
<sequence length="535" mass="59148">MDDQTPETSNGEKVFINEGAAKLTFSGGPTNAFYNPVQEFNRDLTVLVLRQFVADRLEAAARNQTVEPEETNGDGCPPAKKKKKWCEASEQLLKPVRILDALSASGLRAIRFAKEVPNVDNVMANDFSEHAVSTIRRNIADNGVEERVTAHFGDAVDVMMKHRALDMRFHAIDLDPYGGPSLFLDSAVQAVEDGGMLMVTCTDMAILCGNTPEACFTKYNSVPVRSESCHESALRIILRAIDSNANRYGRYIEPLLCVSIDFYIRVFVKVHTSVRMAKDSVLKLSQMFHCTGCGTHTMQPLLRKTVVGNSIKYTPAQGPIVNNKCEFCDHSLHVAGPIYTAPLHNLDFVHRLLKRVKDTPVPERFGTHSRLEGVLTVVSEELLDVPLYYSHTHLMSVVKTPSAKFLMLRSALLNAGYRMSITHCNAKGVKTDAPMHVLWDIIRQLSAQANVTAESPSFSENAPGKRILSVPPKMTANFRTHPDADAKSKRDGLLRFQINKGKNWGPKSKAKGSVNSKFAGVQVREKAPVVESNGE</sequence>
<dbReference type="PROSITE" id="PS51626">
    <property type="entry name" value="SAM_MT_TRM1"/>
    <property type="match status" value="1"/>
</dbReference>
<dbReference type="SUPFAM" id="SSF53335">
    <property type="entry name" value="S-adenosyl-L-methionine-dependent methyltransferases"/>
    <property type="match status" value="1"/>
</dbReference>
<dbReference type="InterPro" id="IPR029063">
    <property type="entry name" value="SAM-dependent_MTases_sf"/>
</dbReference>
<dbReference type="FunFam" id="3.30.56.70:FF:000001">
    <property type="entry name" value="tRNA (guanine(26)-N(2))-dimethyltransferase"/>
    <property type="match status" value="1"/>
</dbReference>
<reference evidence="12" key="1">
    <citation type="submission" date="2022-11" db="UniProtKB">
        <authorList>
            <consortium name="WormBaseParasite"/>
        </authorList>
    </citation>
    <scope>IDENTIFICATION</scope>
</reference>
<evidence type="ECO:0000256" key="3">
    <source>
        <dbReference type="ARBA" id="ARBA00022679"/>
    </source>
</evidence>
<dbReference type="Proteomes" id="UP000887566">
    <property type="component" value="Unplaced"/>
</dbReference>
<dbReference type="InterPro" id="IPR042296">
    <property type="entry name" value="tRNA_met_Trm1_C"/>
</dbReference>
<dbReference type="AlphaFoldDB" id="A0A914X2W1"/>
<dbReference type="NCBIfam" id="TIGR00308">
    <property type="entry name" value="TRM1"/>
    <property type="match status" value="1"/>
</dbReference>
<keyword evidence="6 10" id="KW-0694">RNA-binding</keyword>
<keyword evidence="2 10" id="KW-0489">Methyltransferase</keyword>
<evidence type="ECO:0000256" key="5">
    <source>
        <dbReference type="ARBA" id="ARBA00022694"/>
    </source>
</evidence>
<organism evidence="11 12">
    <name type="scientific">Plectus sambesii</name>
    <dbReference type="NCBI Taxonomy" id="2011161"/>
    <lineage>
        <taxon>Eukaryota</taxon>
        <taxon>Metazoa</taxon>
        <taxon>Ecdysozoa</taxon>
        <taxon>Nematoda</taxon>
        <taxon>Chromadorea</taxon>
        <taxon>Plectida</taxon>
        <taxon>Plectina</taxon>
        <taxon>Plectoidea</taxon>
        <taxon>Plectidae</taxon>
        <taxon>Plectus</taxon>
    </lineage>
</organism>
<evidence type="ECO:0000256" key="6">
    <source>
        <dbReference type="ARBA" id="ARBA00022884"/>
    </source>
</evidence>
<accession>A0A914X2W1</accession>
<dbReference type="Pfam" id="PF02005">
    <property type="entry name" value="TRM"/>
    <property type="match status" value="1"/>
</dbReference>
<dbReference type="WBParaSite" id="PSAMB.scaffold6203size9970.g28064.t1">
    <property type="protein sequence ID" value="PSAMB.scaffold6203size9970.g28064.t1"/>
    <property type="gene ID" value="PSAMB.scaffold6203size9970.g28064"/>
</dbReference>
<dbReference type="EC" id="2.1.1.216" evidence="7 10"/>
<evidence type="ECO:0000256" key="1">
    <source>
        <dbReference type="ARBA" id="ARBA00022555"/>
    </source>
</evidence>
<keyword evidence="1 10" id="KW-0820">tRNA-binding</keyword>
<evidence type="ECO:0000256" key="4">
    <source>
        <dbReference type="ARBA" id="ARBA00022691"/>
    </source>
</evidence>
<evidence type="ECO:0000313" key="12">
    <source>
        <dbReference type="WBParaSite" id="PSAMB.scaffold6203size9970.g28064.t1"/>
    </source>
</evidence>
<dbReference type="PANTHER" id="PTHR10631">
    <property type="entry name" value="N 2 ,N 2 -DIMETHYLGUANOSINE TRNA METHYLTRANSFERASE"/>
    <property type="match status" value="1"/>
</dbReference>
<keyword evidence="4 10" id="KW-0949">S-adenosyl-L-methionine</keyword>
<comment type="similarity">
    <text evidence="10">Belongs to the class I-like SAM-binding methyltransferase superfamily. Trm1 family.</text>
</comment>
<evidence type="ECO:0000313" key="11">
    <source>
        <dbReference type="Proteomes" id="UP000887566"/>
    </source>
</evidence>